<proteinExistence type="predicted"/>
<protein>
    <submittedName>
        <fullName evidence="1">DUF3679 domain-containing protein</fullName>
    </submittedName>
</protein>
<accession>A0ABY9K2F0</accession>
<dbReference type="Proteomes" id="UP001197974">
    <property type="component" value="Chromosome"/>
</dbReference>
<evidence type="ECO:0000313" key="2">
    <source>
        <dbReference type="Proteomes" id="UP001197974"/>
    </source>
</evidence>
<evidence type="ECO:0000313" key="1">
    <source>
        <dbReference type="EMBL" id="WLR44000.1"/>
    </source>
</evidence>
<reference evidence="1 2" key="1">
    <citation type="submission" date="2023-06" db="EMBL/GenBank/DDBJ databases">
        <title>Five Gram-positive bacteria isolated from mangrove sediments in Shenzhen, Guangdong, China.</title>
        <authorList>
            <person name="Yu S."/>
            <person name="Zheng W."/>
            <person name="Huang Y."/>
        </authorList>
    </citation>
    <scope>NUCLEOTIDE SEQUENCE [LARGE SCALE GENOMIC DNA]</scope>
    <source>
        <strain evidence="1 2">SaN35-3</strain>
    </source>
</reference>
<dbReference type="RefSeq" id="WP_226539844.1">
    <property type="nucleotide sequence ID" value="NZ_CP129013.1"/>
</dbReference>
<organism evidence="1 2">
    <name type="scientific">Bacillus carboniphilus</name>
    <dbReference type="NCBI Taxonomy" id="86663"/>
    <lineage>
        <taxon>Bacteria</taxon>
        <taxon>Bacillati</taxon>
        <taxon>Bacillota</taxon>
        <taxon>Bacilli</taxon>
        <taxon>Bacillales</taxon>
        <taxon>Bacillaceae</taxon>
        <taxon>Bacillus</taxon>
    </lineage>
</organism>
<dbReference type="Pfam" id="PF12438">
    <property type="entry name" value="DUF3679"/>
    <property type="match status" value="1"/>
</dbReference>
<dbReference type="InterPro" id="IPR020534">
    <property type="entry name" value="Uncharacterised_YqxA"/>
</dbReference>
<sequence length="108" mass="11994">MKKFILRCVVLCLVLFIGIIVGIKQAHNGVMYIKGDESSSLSTSIVKEDIDTTNSSLYVNPKLSEKEKELEEIEGFNLFSQAGRKLGEGVQAALQKCINLVKEKQSEM</sequence>
<dbReference type="EMBL" id="CP129013">
    <property type="protein sequence ID" value="WLR44000.1"/>
    <property type="molecule type" value="Genomic_DNA"/>
</dbReference>
<keyword evidence="2" id="KW-1185">Reference proteome</keyword>
<name>A0ABY9K2F0_9BACI</name>
<gene>
    <name evidence="1" type="ORF">LC087_07830</name>
</gene>